<dbReference type="AlphaFoldDB" id="A0A1E3ID61"/>
<feature type="transmembrane region" description="Helical" evidence="2">
    <location>
        <begin position="271"/>
        <end position="294"/>
    </location>
</feature>
<dbReference type="RefSeq" id="XP_019028730.1">
    <property type="nucleotide sequence ID" value="XM_019179249.1"/>
</dbReference>
<evidence type="ECO:0000256" key="2">
    <source>
        <dbReference type="SAM" id="Phobius"/>
    </source>
</evidence>
<organism evidence="3 4">
    <name type="scientific">Cryptococcus wingfieldii CBS 7118</name>
    <dbReference type="NCBI Taxonomy" id="1295528"/>
    <lineage>
        <taxon>Eukaryota</taxon>
        <taxon>Fungi</taxon>
        <taxon>Dikarya</taxon>
        <taxon>Basidiomycota</taxon>
        <taxon>Agaricomycotina</taxon>
        <taxon>Tremellomycetes</taxon>
        <taxon>Tremellales</taxon>
        <taxon>Cryptococcaceae</taxon>
        <taxon>Cryptococcus</taxon>
    </lineage>
</organism>
<proteinExistence type="predicted"/>
<feature type="region of interest" description="Disordered" evidence="1">
    <location>
        <begin position="1"/>
        <end position="25"/>
    </location>
</feature>
<dbReference type="EMBL" id="AWGH01000031">
    <property type="protein sequence ID" value="ODN86547.1"/>
    <property type="molecule type" value="Genomic_DNA"/>
</dbReference>
<keyword evidence="4" id="KW-1185">Reference proteome</keyword>
<reference evidence="3 4" key="1">
    <citation type="submission" date="2016-06" db="EMBL/GenBank/DDBJ databases">
        <title>Evolution of pathogenesis and genome organization in the Tremellales.</title>
        <authorList>
            <person name="Cuomo C."/>
            <person name="Litvintseva A."/>
            <person name="Heitman J."/>
            <person name="Chen Y."/>
            <person name="Sun S."/>
            <person name="Springer D."/>
            <person name="Dromer F."/>
            <person name="Young S."/>
            <person name="Zeng Q."/>
            <person name="Chapman S."/>
            <person name="Gujja S."/>
            <person name="Saif S."/>
            <person name="Birren B."/>
        </authorList>
    </citation>
    <scope>NUCLEOTIDE SEQUENCE [LARGE SCALE GENOMIC DNA]</scope>
    <source>
        <strain evidence="3 4">CBS 7118</strain>
    </source>
</reference>
<keyword evidence="2" id="KW-0812">Transmembrane</keyword>
<comment type="caution">
    <text evidence="3">The sequence shown here is derived from an EMBL/GenBank/DDBJ whole genome shotgun (WGS) entry which is preliminary data.</text>
</comment>
<protein>
    <submittedName>
        <fullName evidence="3">Uncharacterized protein</fullName>
    </submittedName>
</protein>
<keyword evidence="2" id="KW-0472">Membrane</keyword>
<name>A0A1E3ID61_9TREE</name>
<dbReference type="OrthoDB" id="10381063at2759"/>
<gene>
    <name evidence="3" type="ORF">L198_07241</name>
</gene>
<keyword evidence="2" id="KW-1133">Transmembrane helix</keyword>
<evidence type="ECO:0000313" key="3">
    <source>
        <dbReference type="EMBL" id="ODN86547.1"/>
    </source>
</evidence>
<sequence>MSILPLHHNNGAHQTRPQDQALPMEPLRPRDDLAIAFPAPSHAGRCTLCSSYSTALTQLASLPTTPKPILTTLTPLAPVHDHLLALLLKREYLGPSATMSLAPAIFDHAKYNLYRRVGMTTGLLVGLEKRKSRKRKLDCLRCVQELEIDTMEGMWALTNLHSHKRSHLSVPLLNTLPNVHTVYIHCRVLSGEYILERRWENGECDVEMLWGELKEGVMKQLGGGAQVVFYGTNDVDDEGRAIRKRKTFALPGRLLKAEGGEKLRYQRRKKVATLILSFTLIFSAIIVIATWGGVGYGMWEIAHKKKGQN</sequence>
<dbReference type="Proteomes" id="UP000094819">
    <property type="component" value="Unassembled WGS sequence"/>
</dbReference>
<accession>A0A1E3ID61</accession>
<evidence type="ECO:0000256" key="1">
    <source>
        <dbReference type="SAM" id="MobiDB-lite"/>
    </source>
</evidence>
<evidence type="ECO:0000313" key="4">
    <source>
        <dbReference type="Proteomes" id="UP000094819"/>
    </source>
</evidence>
<dbReference type="GeneID" id="30196452"/>